<dbReference type="InterPro" id="IPR053145">
    <property type="entry name" value="AB_hydrolase_Est10"/>
</dbReference>
<keyword evidence="1 4" id="KW-0378">Hydrolase</keyword>
<dbReference type="PANTHER" id="PTHR43265:SF1">
    <property type="entry name" value="ESTERASE ESTD"/>
    <property type="match status" value="1"/>
</dbReference>
<evidence type="ECO:0000259" key="3">
    <source>
        <dbReference type="Pfam" id="PF12146"/>
    </source>
</evidence>
<dbReference type="SUPFAM" id="SSF53474">
    <property type="entry name" value="alpha/beta-Hydrolases"/>
    <property type="match status" value="1"/>
</dbReference>
<evidence type="ECO:0000256" key="2">
    <source>
        <dbReference type="SAM" id="SignalP"/>
    </source>
</evidence>
<feature type="domain" description="Serine aminopeptidase S33" evidence="3">
    <location>
        <begin position="198"/>
        <end position="291"/>
    </location>
</feature>
<reference evidence="4 5" key="1">
    <citation type="submission" date="2018-06" db="EMBL/GenBank/DDBJ databases">
        <title>Extensive metabolic versatility and redundancy in microbially diverse, dynamic hydrothermal sediments.</title>
        <authorList>
            <person name="Dombrowski N."/>
            <person name="Teske A."/>
            <person name="Baker B.J."/>
        </authorList>
    </citation>
    <scope>NUCLEOTIDE SEQUENCE [LARGE SCALE GENOMIC DNA]</scope>
    <source>
        <strain evidence="4">B35_G9</strain>
    </source>
</reference>
<dbReference type="InterPro" id="IPR002471">
    <property type="entry name" value="Pept_S9_AS"/>
</dbReference>
<comment type="caution">
    <text evidence="4">The sequence shown here is derived from an EMBL/GenBank/DDBJ whole genome shotgun (WGS) entry which is preliminary data.</text>
</comment>
<dbReference type="InterPro" id="IPR022742">
    <property type="entry name" value="Hydrolase_4"/>
</dbReference>
<evidence type="ECO:0000313" key="4">
    <source>
        <dbReference type="EMBL" id="RKX65600.1"/>
    </source>
</evidence>
<evidence type="ECO:0000256" key="1">
    <source>
        <dbReference type="ARBA" id="ARBA00022801"/>
    </source>
</evidence>
<protein>
    <submittedName>
        <fullName evidence="4">Alpha/beta hydrolase</fullName>
    </submittedName>
</protein>
<feature type="signal peptide" evidence="2">
    <location>
        <begin position="1"/>
        <end position="24"/>
    </location>
</feature>
<dbReference type="GO" id="GO:0006508">
    <property type="term" value="P:proteolysis"/>
    <property type="evidence" value="ECO:0007669"/>
    <property type="project" value="InterPro"/>
</dbReference>
<feature type="chain" id="PRO_5024793147" evidence="2">
    <location>
        <begin position="25"/>
        <end position="474"/>
    </location>
</feature>
<dbReference type="PANTHER" id="PTHR43265">
    <property type="entry name" value="ESTERASE ESTD"/>
    <property type="match status" value="1"/>
</dbReference>
<dbReference type="EMBL" id="QNBC01000082">
    <property type="protein sequence ID" value="RKX65600.1"/>
    <property type="molecule type" value="Genomic_DNA"/>
</dbReference>
<proteinExistence type="predicted"/>
<sequence>MKTTVKIAIFAILAFTLFNLSVFASNQNKDIEGKWEGTLLVSGTSLRIVFNVSKNSTGRYVATMDSPDQGAWGIKVDKTVFDGEKVIFEINSINGRYEGAFKGDEIGGTWEQRTYSFPLSLRRMKSGAISQSAVKHQEKYPYIIKDVTFKNKSAGVTLAGTLTLPKKGGPFPAVILITGSGPQDRNETVFGHKPFLVIADYLTRRGIAVLRYDDRGVGKSTGDFSKSTTEDFARDVICAVNYLKEQKNIDSKKIGLIGHSEGGLIAPMVAVRDSDIAFIVLMAGPGLTGSEILDMQSRLILKTNGKKEKTIDEYVAINDKVFDVLKMEKDSSKAYEQIKTILRDFVKGLSSEEKKEIGDEKKFVNRQIAAVMSPWFRYFVNYDPKPTLERVKCPVLAIGGSKDLQVPAKANLDAIREALQAGGNKNFEVKEFKGLNHLFQHAKTGSPSEYAKIKETIAPEVLKIIGDWIVKQVK</sequence>
<keyword evidence="2" id="KW-0732">Signal</keyword>
<dbReference type="InterPro" id="IPR029058">
    <property type="entry name" value="AB_hydrolase_fold"/>
</dbReference>
<dbReference type="GO" id="GO:0052689">
    <property type="term" value="F:carboxylic ester hydrolase activity"/>
    <property type="evidence" value="ECO:0007669"/>
    <property type="project" value="TreeGrafter"/>
</dbReference>
<dbReference type="GO" id="GO:0004252">
    <property type="term" value="F:serine-type endopeptidase activity"/>
    <property type="evidence" value="ECO:0007669"/>
    <property type="project" value="InterPro"/>
</dbReference>
<dbReference type="Gene3D" id="3.40.50.1820">
    <property type="entry name" value="alpha/beta hydrolase"/>
    <property type="match status" value="1"/>
</dbReference>
<evidence type="ECO:0000313" key="5">
    <source>
        <dbReference type="Proteomes" id="UP000282321"/>
    </source>
</evidence>
<dbReference type="AlphaFoldDB" id="A0A660S6K2"/>
<name>A0A660S6K2_UNCT6</name>
<dbReference type="PROSITE" id="PS00708">
    <property type="entry name" value="PRO_ENDOPEP_SER"/>
    <property type="match status" value="1"/>
</dbReference>
<accession>A0A660S6K2</accession>
<dbReference type="Pfam" id="PF12146">
    <property type="entry name" value="Hydrolase_4"/>
    <property type="match status" value="1"/>
</dbReference>
<organism evidence="4 5">
    <name type="scientific">candidate division TA06 bacterium</name>
    <dbReference type="NCBI Taxonomy" id="2250710"/>
    <lineage>
        <taxon>Bacteria</taxon>
        <taxon>Bacteria division TA06</taxon>
    </lineage>
</organism>
<gene>
    <name evidence="4" type="ORF">DRP44_06020</name>
</gene>
<dbReference type="Proteomes" id="UP000282321">
    <property type="component" value="Unassembled WGS sequence"/>
</dbReference>